<keyword evidence="4" id="KW-0227">DNA damage</keyword>
<evidence type="ECO:0000256" key="10">
    <source>
        <dbReference type="ARBA" id="ARBA00023239"/>
    </source>
</evidence>
<evidence type="ECO:0000256" key="13">
    <source>
        <dbReference type="PROSITE-ProRule" id="PRU00391"/>
    </source>
</evidence>
<feature type="domain" description="FPG-type" evidence="14">
    <location>
        <begin position="254"/>
        <end position="287"/>
    </location>
</feature>
<evidence type="ECO:0000256" key="6">
    <source>
        <dbReference type="ARBA" id="ARBA00022801"/>
    </source>
</evidence>
<evidence type="ECO:0000256" key="7">
    <source>
        <dbReference type="ARBA" id="ARBA00022833"/>
    </source>
</evidence>
<dbReference type="Gene3D" id="1.10.8.50">
    <property type="match status" value="1"/>
</dbReference>
<evidence type="ECO:0000256" key="1">
    <source>
        <dbReference type="ARBA" id="ARBA00001668"/>
    </source>
</evidence>
<evidence type="ECO:0000259" key="15">
    <source>
        <dbReference type="PROSITE" id="PS51068"/>
    </source>
</evidence>
<sequence>MPELPEVESARAAIERAGLERRIADVDDADTYECRPHHPGEIREALVGRSLTAAHRQGKSMWCDTSGTGRSQTPGPELGIHLGMSGRIVITPPTVADADADSVVARSTTGGDYQGTRSSKSVVSPRNPAWNRFTLFFEDGGELRLFDKRRLGRVRLDPDRSDLGPDAQDITLAQFRQRIGKGKAPLKARLLDQSAIAGIGNLLADETLWQAHLSPLRPSGELDDDELAALRRALRTATRAAIKHGGVHTGTFIRHRSRDGHCPRCGAEVKRATVGSRTTYWCPDEQQ</sequence>
<name>A0A495Y3K2_9MICO</name>
<evidence type="ECO:0000256" key="5">
    <source>
        <dbReference type="ARBA" id="ARBA00022771"/>
    </source>
</evidence>
<keyword evidence="12" id="KW-0326">Glycosidase</keyword>
<comment type="similarity">
    <text evidence="2">Belongs to the FPG family.</text>
</comment>
<dbReference type="GO" id="GO:0006284">
    <property type="term" value="P:base-excision repair"/>
    <property type="evidence" value="ECO:0007669"/>
    <property type="project" value="InterPro"/>
</dbReference>
<dbReference type="PANTHER" id="PTHR22993">
    <property type="entry name" value="FORMAMIDOPYRIMIDINE-DNA GLYCOSYLASE"/>
    <property type="match status" value="1"/>
</dbReference>
<dbReference type="AlphaFoldDB" id="A0A495Y3K2"/>
<dbReference type="InterPro" id="IPR010979">
    <property type="entry name" value="Ribosomal_uS13-like_H2TH"/>
</dbReference>
<dbReference type="Pfam" id="PF06831">
    <property type="entry name" value="H2TH"/>
    <property type="match status" value="1"/>
</dbReference>
<dbReference type="SUPFAM" id="SSF81624">
    <property type="entry name" value="N-terminal domain of MutM-like DNA repair proteins"/>
    <property type="match status" value="1"/>
</dbReference>
<keyword evidence="8" id="KW-0238">DNA-binding</keyword>
<dbReference type="GO" id="GO:0003684">
    <property type="term" value="F:damaged DNA binding"/>
    <property type="evidence" value="ECO:0007669"/>
    <property type="project" value="InterPro"/>
</dbReference>
<comment type="caution">
    <text evidence="16">The sequence shown here is derived from an EMBL/GenBank/DDBJ whole genome shotgun (WGS) entry which is preliminary data.</text>
</comment>
<evidence type="ECO:0000259" key="14">
    <source>
        <dbReference type="PROSITE" id="PS51066"/>
    </source>
</evidence>
<dbReference type="PROSITE" id="PS51066">
    <property type="entry name" value="ZF_FPG_2"/>
    <property type="match status" value="1"/>
</dbReference>
<dbReference type="Pfam" id="PF01149">
    <property type="entry name" value="Fapy_DNA_glyco"/>
    <property type="match status" value="1"/>
</dbReference>
<evidence type="ECO:0000256" key="12">
    <source>
        <dbReference type="ARBA" id="ARBA00023295"/>
    </source>
</evidence>
<dbReference type="InterPro" id="IPR000214">
    <property type="entry name" value="Znf_DNA_glyclase/AP_lyase"/>
</dbReference>
<dbReference type="GO" id="GO:0008270">
    <property type="term" value="F:zinc ion binding"/>
    <property type="evidence" value="ECO:0007669"/>
    <property type="project" value="UniProtKB-KW"/>
</dbReference>
<keyword evidence="10" id="KW-0456">Lyase</keyword>
<organism evidence="16 17">
    <name type="scientific">Terracoccus luteus</name>
    <dbReference type="NCBI Taxonomy" id="53356"/>
    <lineage>
        <taxon>Bacteria</taxon>
        <taxon>Bacillati</taxon>
        <taxon>Actinomycetota</taxon>
        <taxon>Actinomycetes</taxon>
        <taxon>Micrococcales</taxon>
        <taxon>Intrasporangiaceae</taxon>
        <taxon>Terracoccus</taxon>
    </lineage>
</organism>
<keyword evidence="3" id="KW-0479">Metal-binding</keyword>
<dbReference type="GO" id="GO:0003906">
    <property type="term" value="F:DNA-(apurinic or apyrimidinic site) endonuclease activity"/>
    <property type="evidence" value="ECO:0007669"/>
    <property type="project" value="InterPro"/>
</dbReference>
<evidence type="ECO:0000313" key="17">
    <source>
        <dbReference type="Proteomes" id="UP000278440"/>
    </source>
</evidence>
<dbReference type="InterPro" id="IPR035937">
    <property type="entry name" value="FPG_N"/>
</dbReference>
<dbReference type="InterPro" id="IPR015886">
    <property type="entry name" value="H2TH_FPG"/>
</dbReference>
<dbReference type="OrthoDB" id="9800855at2"/>
<keyword evidence="6" id="KW-0378">Hydrolase</keyword>
<dbReference type="RefSeq" id="WP_121034553.1">
    <property type="nucleotide sequence ID" value="NZ_RBXT01000001.1"/>
</dbReference>
<dbReference type="SUPFAM" id="SSF57716">
    <property type="entry name" value="Glucocorticoid receptor-like (DNA-binding domain)"/>
    <property type="match status" value="1"/>
</dbReference>
<accession>A0A495Y3K2</accession>
<comment type="catalytic activity">
    <reaction evidence="1">
        <text>Hydrolysis of DNA containing ring-opened 7-methylguanine residues, releasing 2,6-diamino-4-hydroxy-5-(N-methyl)formamidopyrimidine.</text>
        <dbReference type="EC" id="3.2.2.23"/>
    </reaction>
</comment>
<dbReference type="SMART" id="SM01232">
    <property type="entry name" value="H2TH"/>
    <property type="match status" value="1"/>
</dbReference>
<dbReference type="Proteomes" id="UP000278440">
    <property type="component" value="Unassembled WGS sequence"/>
</dbReference>
<gene>
    <name evidence="16" type="ORF">DFJ68_3181</name>
</gene>
<evidence type="ECO:0000256" key="11">
    <source>
        <dbReference type="ARBA" id="ARBA00023268"/>
    </source>
</evidence>
<dbReference type="SUPFAM" id="SSF46946">
    <property type="entry name" value="S13-like H2TH domain"/>
    <property type="match status" value="1"/>
</dbReference>
<dbReference type="GO" id="GO:0008534">
    <property type="term" value="F:oxidized purine nucleobase lesion DNA N-glycosylase activity"/>
    <property type="evidence" value="ECO:0007669"/>
    <property type="project" value="UniProtKB-EC"/>
</dbReference>
<dbReference type="Gene3D" id="3.20.190.10">
    <property type="entry name" value="MutM-like, N-terminal"/>
    <property type="match status" value="1"/>
</dbReference>
<keyword evidence="17" id="KW-1185">Reference proteome</keyword>
<dbReference type="PANTHER" id="PTHR22993:SF9">
    <property type="entry name" value="FORMAMIDOPYRIMIDINE-DNA GLYCOSYLASE"/>
    <property type="match status" value="1"/>
</dbReference>
<evidence type="ECO:0000256" key="4">
    <source>
        <dbReference type="ARBA" id="ARBA00022763"/>
    </source>
</evidence>
<evidence type="ECO:0000256" key="9">
    <source>
        <dbReference type="ARBA" id="ARBA00023204"/>
    </source>
</evidence>
<protein>
    <submittedName>
        <fullName evidence="16">Formamidopyrimidine-DNA glycosylase</fullName>
    </submittedName>
</protein>
<keyword evidence="11" id="KW-0511">Multifunctional enzyme</keyword>
<keyword evidence="5 13" id="KW-0863">Zinc-finger</keyword>
<evidence type="ECO:0000313" key="16">
    <source>
        <dbReference type="EMBL" id="RKT79703.1"/>
    </source>
</evidence>
<dbReference type="SMART" id="SM00898">
    <property type="entry name" value="Fapy_DNA_glyco"/>
    <property type="match status" value="1"/>
</dbReference>
<feature type="domain" description="Formamidopyrimidine-DNA glycosylase catalytic" evidence="15">
    <location>
        <begin position="2"/>
        <end position="152"/>
    </location>
</feature>
<keyword evidence="9" id="KW-0234">DNA repair</keyword>
<evidence type="ECO:0000256" key="2">
    <source>
        <dbReference type="ARBA" id="ARBA00009409"/>
    </source>
</evidence>
<evidence type="ECO:0000256" key="3">
    <source>
        <dbReference type="ARBA" id="ARBA00022723"/>
    </source>
</evidence>
<reference evidence="16 17" key="1">
    <citation type="submission" date="2018-10" db="EMBL/GenBank/DDBJ databases">
        <title>Sequencing the genomes of 1000 actinobacteria strains.</title>
        <authorList>
            <person name="Klenk H.-P."/>
        </authorList>
    </citation>
    <scope>NUCLEOTIDE SEQUENCE [LARGE SCALE GENOMIC DNA]</scope>
    <source>
        <strain evidence="16 17">DSM 44267</strain>
    </source>
</reference>
<keyword evidence="7" id="KW-0862">Zinc</keyword>
<dbReference type="EMBL" id="RBXT01000001">
    <property type="protein sequence ID" value="RKT79703.1"/>
    <property type="molecule type" value="Genomic_DNA"/>
</dbReference>
<dbReference type="GO" id="GO:0016829">
    <property type="term" value="F:lyase activity"/>
    <property type="evidence" value="ECO:0007669"/>
    <property type="project" value="UniProtKB-KW"/>
</dbReference>
<dbReference type="PROSITE" id="PS51068">
    <property type="entry name" value="FPG_CAT"/>
    <property type="match status" value="1"/>
</dbReference>
<evidence type="ECO:0000256" key="8">
    <source>
        <dbReference type="ARBA" id="ARBA00023125"/>
    </source>
</evidence>
<dbReference type="InterPro" id="IPR012319">
    <property type="entry name" value="FPG_cat"/>
</dbReference>
<proteinExistence type="inferred from homology"/>